<evidence type="ECO:0000313" key="3">
    <source>
        <dbReference type="Proteomes" id="UP001055185"/>
    </source>
</evidence>
<dbReference type="RefSeq" id="WP_238315549.1">
    <property type="nucleotide sequence ID" value="NZ_BQKV01000007.1"/>
</dbReference>
<keyword evidence="3" id="KW-1185">Reference proteome</keyword>
<dbReference type="Proteomes" id="UP001055185">
    <property type="component" value="Unassembled WGS sequence"/>
</dbReference>
<feature type="compositionally biased region" description="Acidic residues" evidence="1">
    <location>
        <begin position="70"/>
        <end position="85"/>
    </location>
</feature>
<gene>
    <name evidence="2" type="ORF">JCM17207_01500</name>
</gene>
<evidence type="ECO:0008006" key="4">
    <source>
        <dbReference type="Google" id="ProtNLM"/>
    </source>
</evidence>
<name>A0AA37MY21_9FIRM</name>
<accession>A0AA37MY21</accession>
<dbReference type="InterPro" id="IPR054688">
    <property type="entry name" value="CD1247_N"/>
</dbReference>
<sequence length="184" mass="20199">MELTEKAAYLKGLIEGLGVDDSTKEGKIIRAMSELLGEMAASIHEIDDDLSQVYDDVDALCNEVEDLEADLYEDEDEDDEDDDSTDPCYEVDCPHCGETVYVTEEDLEEGEAFCTSCGKSFEIALAPDDEDEEEAEEADEEPARYEVTCPSCGAVTVLDEDTLMEGKAFCSGCGQPLELEVTEE</sequence>
<evidence type="ECO:0000256" key="1">
    <source>
        <dbReference type="SAM" id="MobiDB-lite"/>
    </source>
</evidence>
<feature type="region of interest" description="Disordered" evidence="1">
    <location>
        <begin position="70"/>
        <end position="89"/>
    </location>
</feature>
<evidence type="ECO:0000313" key="2">
    <source>
        <dbReference type="EMBL" id="GJN63525.1"/>
    </source>
</evidence>
<dbReference type="NCBIfam" id="NF045650">
    <property type="entry name" value="CD1247_Nterm"/>
    <property type="match status" value="1"/>
</dbReference>
<comment type="caution">
    <text evidence="2">The sequence shown here is derived from an EMBL/GenBank/DDBJ whole genome shotgun (WGS) entry which is preliminary data.</text>
</comment>
<protein>
    <recommendedName>
        <fullName evidence="4">TFIIB-type domain-containing protein</fullName>
    </recommendedName>
</protein>
<proteinExistence type="predicted"/>
<reference evidence="2" key="1">
    <citation type="journal article" date="2022" name="Int. J. Syst. Evol. Microbiol.">
        <title>Genome-based, phenotypic and chemotaxonomic classification of Faecalibacterium strains: proposal of three novel species Faecalibacterium duncaniae sp. nov., Faecalibacterium hattorii sp. nov. and Faecalibacterium gallinarum sp. nov. .</title>
        <authorList>
            <person name="Sakamoto M."/>
            <person name="Sakurai N."/>
            <person name="Tanno H."/>
            <person name="Iino T."/>
            <person name="Ohkuma M."/>
            <person name="Endo A."/>
        </authorList>
    </citation>
    <scope>NUCLEOTIDE SEQUENCE</scope>
    <source>
        <strain evidence="2">JCM 17207</strain>
    </source>
</reference>
<dbReference type="AlphaFoldDB" id="A0AA37MY21"/>
<dbReference type="EMBL" id="BQKV01000007">
    <property type="protein sequence ID" value="GJN63525.1"/>
    <property type="molecule type" value="Genomic_DNA"/>
</dbReference>
<organism evidence="2 3">
    <name type="scientific">Faecalibacterium gallinarum</name>
    <dbReference type="NCBI Taxonomy" id="2903556"/>
    <lineage>
        <taxon>Bacteria</taxon>
        <taxon>Bacillati</taxon>
        <taxon>Bacillota</taxon>
        <taxon>Clostridia</taxon>
        <taxon>Eubacteriales</taxon>
        <taxon>Oscillospiraceae</taxon>
        <taxon>Faecalibacterium</taxon>
    </lineage>
</organism>